<feature type="signal peptide" evidence="1">
    <location>
        <begin position="1"/>
        <end position="19"/>
    </location>
</feature>
<keyword evidence="1" id="KW-0732">Signal</keyword>
<evidence type="ECO:0000313" key="2">
    <source>
        <dbReference type="EMBL" id="KAK5641484.1"/>
    </source>
</evidence>
<dbReference type="InterPro" id="IPR036508">
    <property type="entry name" value="Chitin-bd_dom_sf"/>
</dbReference>
<evidence type="ECO:0008006" key="4">
    <source>
        <dbReference type="Google" id="ProtNLM"/>
    </source>
</evidence>
<dbReference type="Proteomes" id="UP001329430">
    <property type="component" value="Chromosome 7"/>
</dbReference>
<protein>
    <recommendedName>
        <fullName evidence="4">Peritrophin-like protein</fullName>
    </recommendedName>
</protein>
<comment type="caution">
    <text evidence="2">The sequence shown here is derived from an EMBL/GenBank/DDBJ whole genome shotgun (WGS) entry which is preliminary data.</text>
</comment>
<proteinExistence type="predicted"/>
<keyword evidence="3" id="KW-1185">Reference proteome</keyword>
<accession>A0AAN7V8G0</accession>
<gene>
    <name evidence="2" type="ORF">RI129_010031</name>
</gene>
<evidence type="ECO:0000313" key="3">
    <source>
        <dbReference type="Proteomes" id="UP001329430"/>
    </source>
</evidence>
<evidence type="ECO:0000256" key="1">
    <source>
        <dbReference type="SAM" id="SignalP"/>
    </source>
</evidence>
<dbReference type="AlphaFoldDB" id="A0AAN7V8G0"/>
<name>A0AAN7V8G0_9COLE</name>
<dbReference type="GO" id="GO:0008061">
    <property type="term" value="F:chitin binding"/>
    <property type="evidence" value="ECO:0007669"/>
    <property type="project" value="InterPro"/>
</dbReference>
<organism evidence="2 3">
    <name type="scientific">Pyrocoelia pectoralis</name>
    <dbReference type="NCBI Taxonomy" id="417401"/>
    <lineage>
        <taxon>Eukaryota</taxon>
        <taxon>Metazoa</taxon>
        <taxon>Ecdysozoa</taxon>
        <taxon>Arthropoda</taxon>
        <taxon>Hexapoda</taxon>
        <taxon>Insecta</taxon>
        <taxon>Pterygota</taxon>
        <taxon>Neoptera</taxon>
        <taxon>Endopterygota</taxon>
        <taxon>Coleoptera</taxon>
        <taxon>Polyphaga</taxon>
        <taxon>Elateriformia</taxon>
        <taxon>Elateroidea</taxon>
        <taxon>Lampyridae</taxon>
        <taxon>Lampyrinae</taxon>
        <taxon>Pyrocoelia</taxon>
    </lineage>
</organism>
<reference evidence="2 3" key="1">
    <citation type="journal article" date="2024" name="Insects">
        <title>An Improved Chromosome-Level Genome Assembly of the Firefly Pyrocoelia pectoralis.</title>
        <authorList>
            <person name="Fu X."/>
            <person name="Meyer-Rochow V.B."/>
            <person name="Ballantyne L."/>
            <person name="Zhu X."/>
        </authorList>
    </citation>
    <scope>NUCLEOTIDE SEQUENCE [LARGE SCALE GENOMIC DNA]</scope>
    <source>
        <strain evidence="2">XCY_ONT2</strain>
    </source>
</reference>
<sequence>MKIVISAILALIVTDLSLQQTDFYTSPSWRTSTHYNWGFCRQAGYACKTCHQVVQCRQDETGFTEYPIAVCGGNSSCSNGACIIGPNPHCDPPVQHNNATFICRTTGMFPDPFDSQVFHHCVNANDNSCSEGPLEHFEDRCDCDHVYNAKTTFCDIPLKDYNNTGSIPKCNHQGQSGYLWENPSLYYVCQYHPTVSFYPFLYKCPNGKHYNPYTYICEPYKTTAVTYAVYQN</sequence>
<dbReference type="EMBL" id="JAVRBK010000007">
    <property type="protein sequence ID" value="KAK5641484.1"/>
    <property type="molecule type" value="Genomic_DNA"/>
</dbReference>
<dbReference type="SUPFAM" id="SSF57625">
    <property type="entry name" value="Invertebrate chitin-binding proteins"/>
    <property type="match status" value="2"/>
</dbReference>
<feature type="chain" id="PRO_5042891173" description="Peritrophin-like protein" evidence="1">
    <location>
        <begin position="20"/>
        <end position="232"/>
    </location>
</feature>